<dbReference type="OrthoDB" id="97058at2759"/>
<keyword evidence="2" id="KW-1185">Reference proteome</keyword>
<accession>A0A1E3PXV0</accession>
<gene>
    <name evidence="1" type="ORF">LIPSTDRAFT_75309</name>
</gene>
<dbReference type="AlphaFoldDB" id="A0A1E3PXV0"/>
<feature type="non-terminal residue" evidence="1">
    <location>
        <position position="58"/>
    </location>
</feature>
<evidence type="ECO:0000313" key="2">
    <source>
        <dbReference type="Proteomes" id="UP000094385"/>
    </source>
</evidence>
<reference evidence="1 2" key="1">
    <citation type="journal article" date="2016" name="Proc. Natl. Acad. Sci. U.S.A.">
        <title>Comparative genomics of biotechnologically important yeasts.</title>
        <authorList>
            <person name="Riley R."/>
            <person name="Haridas S."/>
            <person name="Wolfe K.H."/>
            <person name="Lopes M.R."/>
            <person name="Hittinger C.T."/>
            <person name="Goeker M."/>
            <person name="Salamov A.A."/>
            <person name="Wisecaver J.H."/>
            <person name="Long T.M."/>
            <person name="Calvey C.H."/>
            <person name="Aerts A.L."/>
            <person name="Barry K.W."/>
            <person name="Choi C."/>
            <person name="Clum A."/>
            <person name="Coughlan A.Y."/>
            <person name="Deshpande S."/>
            <person name="Douglass A.P."/>
            <person name="Hanson S.J."/>
            <person name="Klenk H.-P."/>
            <person name="LaButti K.M."/>
            <person name="Lapidus A."/>
            <person name="Lindquist E.A."/>
            <person name="Lipzen A.M."/>
            <person name="Meier-Kolthoff J.P."/>
            <person name="Ohm R.A."/>
            <person name="Otillar R.P."/>
            <person name="Pangilinan J.L."/>
            <person name="Peng Y."/>
            <person name="Rokas A."/>
            <person name="Rosa C.A."/>
            <person name="Scheuner C."/>
            <person name="Sibirny A.A."/>
            <person name="Slot J.C."/>
            <person name="Stielow J.B."/>
            <person name="Sun H."/>
            <person name="Kurtzman C.P."/>
            <person name="Blackwell M."/>
            <person name="Grigoriev I.V."/>
            <person name="Jeffries T.W."/>
        </authorList>
    </citation>
    <scope>NUCLEOTIDE SEQUENCE [LARGE SCALE GENOMIC DNA]</scope>
    <source>
        <strain evidence="1 2">NRRL Y-11557</strain>
    </source>
</reference>
<sequence length="58" mass="6861">MSDDRDIRVWKLDGVEDWVPWKRQMTLILKGKGFFKILEGSPAKEGKSPEELQKEERE</sequence>
<dbReference type="EMBL" id="KV454301">
    <property type="protein sequence ID" value="ODQ70273.1"/>
    <property type="molecule type" value="Genomic_DNA"/>
</dbReference>
<protein>
    <submittedName>
        <fullName evidence="1">Uncharacterized protein</fullName>
    </submittedName>
</protein>
<evidence type="ECO:0000313" key="1">
    <source>
        <dbReference type="EMBL" id="ODQ70273.1"/>
    </source>
</evidence>
<proteinExistence type="predicted"/>
<dbReference type="Proteomes" id="UP000094385">
    <property type="component" value="Unassembled WGS sequence"/>
</dbReference>
<name>A0A1E3PXV0_LIPST</name>
<organism evidence="1 2">
    <name type="scientific">Lipomyces starkeyi NRRL Y-11557</name>
    <dbReference type="NCBI Taxonomy" id="675824"/>
    <lineage>
        <taxon>Eukaryota</taxon>
        <taxon>Fungi</taxon>
        <taxon>Dikarya</taxon>
        <taxon>Ascomycota</taxon>
        <taxon>Saccharomycotina</taxon>
        <taxon>Lipomycetes</taxon>
        <taxon>Lipomycetales</taxon>
        <taxon>Lipomycetaceae</taxon>
        <taxon>Lipomyces</taxon>
    </lineage>
</organism>